<protein>
    <submittedName>
        <fullName evidence="1">Uncharacterized protein</fullName>
    </submittedName>
</protein>
<organism evidence="1 2">
    <name type="scientific">Bifidobacterium apri</name>
    <dbReference type="NCBI Taxonomy" id="1769423"/>
    <lineage>
        <taxon>Bacteria</taxon>
        <taxon>Bacillati</taxon>
        <taxon>Actinomycetota</taxon>
        <taxon>Actinomycetes</taxon>
        <taxon>Bifidobacteriales</taxon>
        <taxon>Bifidobacteriaceae</taxon>
        <taxon>Bifidobacterium</taxon>
    </lineage>
</organism>
<comment type="caution">
    <text evidence="1">The sequence shown here is derived from an EMBL/GenBank/DDBJ whole genome shotgun (WGS) entry which is preliminary data.</text>
</comment>
<dbReference type="OrthoDB" id="9806164at2"/>
<reference evidence="1 2" key="1">
    <citation type="submission" date="2019-09" db="EMBL/GenBank/DDBJ databases">
        <title>Characterization of the phylogenetic diversity of two novel species belonging to the genus Bifidobacterium: Bifidobacterium cebidarum sp. nov. and Bifidobacterium leontopitheci sp. nov.</title>
        <authorList>
            <person name="Lugli G.A."/>
            <person name="Duranti S."/>
            <person name="Milani C."/>
            <person name="Turroni F."/>
            <person name="Ventura M."/>
        </authorList>
    </citation>
    <scope>NUCLEOTIDE SEQUENCE [LARGE SCALE GENOMIC DNA]</scope>
    <source>
        <strain evidence="1 2">DSM 100238</strain>
    </source>
</reference>
<keyword evidence="2" id="KW-1185">Reference proteome</keyword>
<accession>A0A6A2W0R5</accession>
<dbReference type="RefSeq" id="WP_152356120.1">
    <property type="nucleotide sequence ID" value="NZ_JBHLXF010000008.1"/>
</dbReference>
<evidence type="ECO:0000313" key="2">
    <source>
        <dbReference type="Proteomes" id="UP000440041"/>
    </source>
</evidence>
<dbReference type="AlphaFoldDB" id="A0A6A2W0R5"/>
<proteinExistence type="predicted"/>
<evidence type="ECO:0000313" key="1">
    <source>
        <dbReference type="EMBL" id="KAB8295719.1"/>
    </source>
</evidence>
<sequence>MVRVEGPFTLLSPREMDGLRALGVDLEHCRYWVVGDGGEALLADTSGGEWLPGIWGRDFYPVYAFVWRGVLLLANIDWKGGDDGSDEYDVYALSRPDGLPADWYKADFGDVGLLGETVEPDMEMLQVLAAMLRIHYRGWLSYGGVWPDGVTWYEADRHGLKVRGGNLVGPWDVPLTRYRARVPSEGEYAYAESLAHEGFTERVRPGWKVTIDDAGRSVLWSVPVAHNPHGGGSGTKGGFIYDGVKYGWSQVREDFARPVGERRVNARRVFFGQGNGPFIPDAAFLRAYWDAGYACTAPLRLTYRGMSVDLPEILPGDSPA</sequence>
<dbReference type="Proteomes" id="UP000440041">
    <property type="component" value="Unassembled WGS sequence"/>
</dbReference>
<name>A0A6A2W0R5_9BIFI</name>
<dbReference type="EMBL" id="WBSO01000014">
    <property type="protein sequence ID" value="KAB8295719.1"/>
    <property type="molecule type" value="Genomic_DNA"/>
</dbReference>
<gene>
    <name evidence="1" type="ORF">DSM100238_1583</name>
</gene>